<dbReference type="PROSITE" id="PS51257">
    <property type="entry name" value="PROKAR_LIPOPROTEIN"/>
    <property type="match status" value="1"/>
</dbReference>
<keyword evidence="2" id="KW-0378">Hydrolase</keyword>
<dbReference type="EMBL" id="AP019736">
    <property type="protein sequence ID" value="BBL06436.1"/>
    <property type="molecule type" value="Genomic_DNA"/>
</dbReference>
<dbReference type="Proteomes" id="UP000319374">
    <property type="component" value="Chromosome"/>
</dbReference>
<evidence type="ECO:0000313" key="3">
    <source>
        <dbReference type="Proteomes" id="UP000319374"/>
    </source>
</evidence>
<dbReference type="OrthoDB" id="128573at2"/>
<dbReference type="AlphaFoldDB" id="A0A4Y1X1P1"/>
<evidence type="ECO:0000259" key="1">
    <source>
        <dbReference type="Pfam" id="PF01156"/>
    </source>
</evidence>
<dbReference type="KEGG" id="ada:A5CPEGH6_10740"/>
<dbReference type="InterPro" id="IPR001910">
    <property type="entry name" value="Inosine/uridine_hydrolase_dom"/>
</dbReference>
<keyword evidence="3" id="KW-1185">Reference proteome</keyword>
<organism evidence="2 3">
    <name type="scientific">Alistipes dispar</name>
    <dbReference type="NCBI Taxonomy" id="2585119"/>
    <lineage>
        <taxon>Bacteria</taxon>
        <taxon>Pseudomonadati</taxon>
        <taxon>Bacteroidota</taxon>
        <taxon>Bacteroidia</taxon>
        <taxon>Bacteroidales</taxon>
        <taxon>Rikenellaceae</taxon>
        <taxon>Alistipes</taxon>
    </lineage>
</organism>
<evidence type="ECO:0000313" key="2">
    <source>
        <dbReference type="EMBL" id="BBL06436.1"/>
    </source>
</evidence>
<dbReference type="GeneID" id="98673052"/>
<feature type="domain" description="Inosine/uridine-preferring nucleoside hydrolase" evidence="1">
    <location>
        <begin position="30"/>
        <end position="282"/>
    </location>
</feature>
<accession>A0A4Y1X1P1</accession>
<dbReference type="PANTHER" id="PTHR43264">
    <property type="match status" value="1"/>
</dbReference>
<dbReference type="SUPFAM" id="SSF53590">
    <property type="entry name" value="Nucleoside hydrolase"/>
    <property type="match status" value="1"/>
</dbReference>
<reference evidence="3" key="1">
    <citation type="submission" date="2019-06" db="EMBL/GenBank/DDBJ databases">
        <title>Alistipes onderdonkii subsp. vulgaris subsp. nov., Alistipes dispar sp. nov. and Alistipes communis sp. nov., isolated from human faeces, and creation of Alistipes onderdonkii subsp. onderdonkii subsp. nov.</title>
        <authorList>
            <person name="Sakamoto M."/>
            <person name="Ikeyama N."/>
            <person name="Ogata Y."/>
            <person name="Suda W."/>
            <person name="Iino T."/>
            <person name="Hattori M."/>
            <person name="Ohkuma M."/>
        </authorList>
    </citation>
    <scope>NUCLEOTIDE SEQUENCE [LARGE SCALE GENOMIC DNA]</scope>
    <source>
        <strain evidence="3">5CPEGH6</strain>
    </source>
</reference>
<dbReference type="GO" id="GO:0016799">
    <property type="term" value="F:hydrolase activity, hydrolyzing N-glycosyl compounds"/>
    <property type="evidence" value="ECO:0007669"/>
    <property type="project" value="InterPro"/>
</dbReference>
<dbReference type="InterPro" id="IPR036452">
    <property type="entry name" value="Ribo_hydro-like"/>
</dbReference>
<dbReference type="RefSeq" id="WP_141428258.1">
    <property type="nucleotide sequence ID" value="NZ_AP019736.1"/>
</dbReference>
<dbReference type="Gene3D" id="3.90.245.10">
    <property type="entry name" value="Ribonucleoside hydrolase-like"/>
    <property type="match status" value="1"/>
</dbReference>
<sequence>MKRLLIIVLLLSAVSCGQKDPAPGGEPVRIIFDTDLGNDIDDVLALQMLLNYEKEGRAELLGITLCKANPATIAFTDGYCRFDGRGDIPLGYAYDGVTPEDGTYLLPTLEASFGGEPLLRPARTIDSGLPEGYKLLRRLLAAQPDASVVLVAVGPLTNIGNLLVSEADEFSSLSGRDLVAAKVRRVVTMAGLFGDEFDFPEYNVVCDLEASHRTFELCPVPLTTTGWEVGNLLPYPHESILTDFGDPEAHPLPVAYRHYMQMPYDRPTWDLTAVLEAVEPGKWFDRSPKGTIRIAADGRSSFEASETGMQEYLVIPQEKAAAALQALVNCTTGKNLKDMNP</sequence>
<gene>
    <name evidence="2" type="ORF">A5CPEGH6_10740</name>
</gene>
<dbReference type="Pfam" id="PF01156">
    <property type="entry name" value="IU_nuc_hydro"/>
    <property type="match status" value="1"/>
</dbReference>
<dbReference type="CDD" id="cd02652">
    <property type="entry name" value="nuc_hydro_2"/>
    <property type="match status" value="1"/>
</dbReference>
<protein>
    <submittedName>
        <fullName evidence="2">Nucleoside hydrolase</fullName>
    </submittedName>
</protein>
<proteinExistence type="predicted"/>
<name>A0A4Y1X1P1_9BACT</name>
<dbReference type="PANTHER" id="PTHR43264:SF1">
    <property type="entry name" value="INOSINE_URIDINE-PREFERRING NUCLEOSIDE HYDROLASE DOMAIN-CONTAINING PROTEIN"/>
    <property type="match status" value="1"/>
</dbReference>